<evidence type="ECO:0000313" key="1">
    <source>
        <dbReference type="EMBL" id="KAJ5374168.1"/>
    </source>
</evidence>
<reference evidence="1" key="1">
    <citation type="submission" date="2022-12" db="EMBL/GenBank/DDBJ databases">
        <authorList>
            <person name="Petersen C."/>
        </authorList>
    </citation>
    <scope>NUCLEOTIDE SEQUENCE</scope>
    <source>
        <strain evidence="1">IBT 3081</strain>
    </source>
</reference>
<keyword evidence="2" id="KW-1185">Reference proteome</keyword>
<organism evidence="1 2">
    <name type="scientific">Penicillium concentricum</name>
    <dbReference type="NCBI Taxonomy" id="293559"/>
    <lineage>
        <taxon>Eukaryota</taxon>
        <taxon>Fungi</taxon>
        <taxon>Dikarya</taxon>
        <taxon>Ascomycota</taxon>
        <taxon>Pezizomycotina</taxon>
        <taxon>Eurotiomycetes</taxon>
        <taxon>Eurotiomycetidae</taxon>
        <taxon>Eurotiales</taxon>
        <taxon>Aspergillaceae</taxon>
        <taxon>Penicillium</taxon>
    </lineage>
</organism>
<dbReference type="RefSeq" id="XP_056580154.1">
    <property type="nucleotide sequence ID" value="XM_056723904.1"/>
</dbReference>
<reference evidence="1" key="2">
    <citation type="journal article" date="2023" name="IMA Fungus">
        <title>Comparative genomic study of the Penicillium genus elucidates a diverse pangenome and 15 lateral gene transfer events.</title>
        <authorList>
            <person name="Petersen C."/>
            <person name="Sorensen T."/>
            <person name="Nielsen M.R."/>
            <person name="Sondergaard T.E."/>
            <person name="Sorensen J.L."/>
            <person name="Fitzpatrick D.A."/>
            <person name="Frisvad J.C."/>
            <person name="Nielsen K.L."/>
        </authorList>
    </citation>
    <scope>NUCLEOTIDE SEQUENCE</scope>
    <source>
        <strain evidence="1">IBT 3081</strain>
    </source>
</reference>
<sequence>MKGRDEEVPKTESDTASRFLSVGSLKCQFNDLTTGACLMRTVWIFVIWRENRCRCAVWYAQPRTSIIA</sequence>
<name>A0A9W9V9R7_9EURO</name>
<dbReference type="AlphaFoldDB" id="A0A9W9V9R7"/>
<accession>A0A9W9V9R7</accession>
<dbReference type="Proteomes" id="UP001147752">
    <property type="component" value="Unassembled WGS sequence"/>
</dbReference>
<protein>
    <submittedName>
        <fullName evidence="1">Uncharacterized protein</fullName>
    </submittedName>
</protein>
<dbReference type="EMBL" id="JAPZBT010000002">
    <property type="protein sequence ID" value="KAJ5374168.1"/>
    <property type="molecule type" value="Genomic_DNA"/>
</dbReference>
<proteinExistence type="predicted"/>
<evidence type="ECO:0000313" key="2">
    <source>
        <dbReference type="Proteomes" id="UP001147752"/>
    </source>
</evidence>
<comment type="caution">
    <text evidence="1">The sequence shown here is derived from an EMBL/GenBank/DDBJ whole genome shotgun (WGS) entry which is preliminary data.</text>
</comment>
<gene>
    <name evidence="1" type="ORF">N7517_006174</name>
</gene>
<dbReference type="GeneID" id="81463087"/>